<dbReference type="PIRSF" id="PIRSF005719">
    <property type="entry name" value="SMC"/>
    <property type="match status" value="1"/>
</dbReference>
<evidence type="ECO:0000256" key="5">
    <source>
        <dbReference type="ARBA" id="ARBA00023054"/>
    </source>
</evidence>
<feature type="region of interest" description="Disordered" evidence="10">
    <location>
        <begin position="881"/>
        <end position="903"/>
    </location>
</feature>
<keyword evidence="4" id="KW-0498">Mitosis</keyword>
<dbReference type="GO" id="GO:0051276">
    <property type="term" value="P:chromosome organization"/>
    <property type="evidence" value="ECO:0007669"/>
    <property type="project" value="InterPro"/>
</dbReference>
<dbReference type="SUPFAM" id="SSF75553">
    <property type="entry name" value="Smc hinge domain"/>
    <property type="match status" value="1"/>
</dbReference>
<feature type="compositionally biased region" description="Low complexity" evidence="10">
    <location>
        <begin position="881"/>
        <end position="893"/>
    </location>
</feature>
<feature type="coiled-coil region" evidence="9">
    <location>
        <begin position="186"/>
        <end position="220"/>
    </location>
</feature>
<name>A0AB34L2H6_9PEZI</name>
<comment type="caution">
    <text evidence="12">The sequence shown here is derived from an EMBL/GenBank/DDBJ whole genome shotgun (WGS) entry which is preliminary data.</text>
</comment>
<evidence type="ECO:0000256" key="1">
    <source>
        <dbReference type="ARBA" id="ARBA00004123"/>
    </source>
</evidence>
<dbReference type="PANTHER" id="PTHR43977">
    <property type="entry name" value="STRUCTURAL MAINTENANCE OF CHROMOSOMES PROTEIN 3"/>
    <property type="match status" value="1"/>
</dbReference>
<evidence type="ECO:0000256" key="9">
    <source>
        <dbReference type="SAM" id="Coils"/>
    </source>
</evidence>
<dbReference type="InterPro" id="IPR041741">
    <property type="entry name" value="SMC3_ABC_euk"/>
</dbReference>
<evidence type="ECO:0000256" key="8">
    <source>
        <dbReference type="PIRNR" id="PIRNR005719"/>
    </source>
</evidence>
<protein>
    <recommendedName>
        <fullName evidence="8">Structural maintenance of chromosomes protein</fullName>
    </recommendedName>
</protein>
<dbReference type="SMART" id="SM00968">
    <property type="entry name" value="SMC_hinge"/>
    <property type="match status" value="1"/>
</dbReference>
<feature type="region of interest" description="Disordered" evidence="10">
    <location>
        <begin position="363"/>
        <end position="392"/>
    </location>
</feature>
<evidence type="ECO:0000313" key="13">
    <source>
        <dbReference type="Proteomes" id="UP000803884"/>
    </source>
</evidence>
<dbReference type="InterPro" id="IPR027417">
    <property type="entry name" value="P-loop_NTPase"/>
</dbReference>
<evidence type="ECO:0000256" key="10">
    <source>
        <dbReference type="SAM" id="MobiDB-lite"/>
    </source>
</evidence>
<feature type="coiled-coil region" evidence="9">
    <location>
        <begin position="413"/>
        <end position="503"/>
    </location>
</feature>
<dbReference type="SUPFAM" id="SSF52540">
    <property type="entry name" value="P-loop containing nucleoside triphosphate hydrolases"/>
    <property type="match status" value="1"/>
</dbReference>
<feature type="domain" description="SMC hinge" evidence="11">
    <location>
        <begin position="522"/>
        <end position="634"/>
    </location>
</feature>
<keyword evidence="6 8" id="KW-0539">Nucleus</keyword>
<dbReference type="Gene3D" id="3.30.70.1620">
    <property type="match status" value="1"/>
</dbReference>
<dbReference type="GO" id="GO:0005524">
    <property type="term" value="F:ATP binding"/>
    <property type="evidence" value="ECO:0007669"/>
    <property type="project" value="InterPro"/>
</dbReference>
<dbReference type="Pfam" id="PF06470">
    <property type="entry name" value="SMC_hinge"/>
    <property type="match status" value="1"/>
</dbReference>
<comment type="subcellular location">
    <subcellularLocation>
        <location evidence="1 8">Nucleus</location>
    </subcellularLocation>
</comment>
<dbReference type="GO" id="GO:0016887">
    <property type="term" value="F:ATP hydrolysis activity"/>
    <property type="evidence" value="ECO:0007669"/>
    <property type="project" value="InterPro"/>
</dbReference>
<feature type="compositionally biased region" description="Basic and acidic residues" evidence="10">
    <location>
        <begin position="1054"/>
        <end position="1064"/>
    </location>
</feature>
<dbReference type="Pfam" id="PF02463">
    <property type="entry name" value="SMC_N"/>
    <property type="match status" value="1"/>
</dbReference>
<dbReference type="GO" id="GO:0005634">
    <property type="term" value="C:nucleus"/>
    <property type="evidence" value="ECO:0007669"/>
    <property type="project" value="UniProtKB-SubCell"/>
</dbReference>
<feature type="region of interest" description="Disordered" evidence="10">
    <location>
        <begin position="836"/>
        <end position="859"/>
    </location>
</feature>
<dbReference type="Proteomes" id="UP000803884">
    <property type="component" value="Unassembled WGS sequence"/>
</dbReference>
<reference evidence="12 13" key="1">
    <citation type="journal article" date="2020" name="Microbiol. Resour. Announc.">
        <title>Draft Genome Sequence of a Cladosporium Species Isolated from the Mesophotic Ascidian Didemnum maculosum.</title>
        <authorList>
            <person name="Gioti A."/>
            <person name="Siaperas R."/>
            <person name="Nikolaivits E."/>
            <person name="Le Goff G."/>
            <person name="Ouazzani J."/>
            <person name="Kotoulas G."/>
            <person name="Topakas E."/>
        </authorList>
    </citation>
    <scope>NUCLEOTIDE SEQUENCE [LARGE SCALE GENOMIC DNA]</scope>
    <source>
        <strain evidence="12 13">TM138-S3</strain>
    </source>
</reference>
<evidence type="ECO:0000256" key="3">
    <source>
        <dbReference type="ARBA" id="ARBA00022618"/>
    </source>
</evidence>
<evidence type="ECO:0000256" key="6">
    <source>
        <dbReference type="ARBA" id="ARBA00023242"/>
    </source>
</evidence>
<feature type="region of interest" description="Disordered" evidence="10">
    <location>
        <begin position="675"/>
        <end position="694"/>
    </location>
</feature>
<comment type="similarity">
    <text evidence="2">Belongs to the SMC family. SMC3 subfamily.</text>
</comment>
<keyword evidence="7" id="KW-0131">Cell cycle</keyword>
<evidence type="ECO:0000313" key="12">
    <source>
        <dbReference type="EMBL" id="KAL1590597.1"/>
    </source>
</evidence>
<dbReference type="GO" id="GO:0051301">
    <property type="term" value="P:cell division"/>
    <property type="evidence" value="ECO:0007669"/>
    <property type="project" value="UniProtKB-KW"/>
</dbReference>
<dbReference type="FunFam" id="3.40.50.300:FF:000424">
    <property type="entry name" value="Structural maintenance of chromosomes 3"/>
    <property type="match status" value="1"/>
</dbReference>
<organism evidence="12 13">
    <name type="scientific">Cladosporium halotolerans</name>
    <dbReference type="NCBI Taxonomy" id="1052096"/>
    <lineage>
        <taxon>Eukaryota</taxon>
        <taxon>Fungi</taxon>
        <taxon>Dikarya</taxon>
        <taxon>Ascomycota</taxon>
        <taxon>Pezizomycotina</taxon>
        <taxon>Dothideomycetes</taxon>
        <taxon>Dothideomycetidae</taxon>
        <taxon>Cladosporiales</taxon>
        <taxon>Cladosporiaceae</taxon>
        <taxon>Cladosporium</taxon>
    </lineage>
</organism>
<feature type="region of interest" description="Disordered" evidence="10">
    <location>
        <begin position="639"/>
        <end position="661"/>
    </location>
</feature>
<dbReference type="RefSeq" id="XP_069233702.1">
    <property type="nucleotide sequence ID" value="XM_069369574.1"/>
</dbReference>
<dbReference type="InterPro" id="IPR024704">
    <property type="entry name" value="SMC"/>
</dbReference>
<keyword evidence="13" id="KW-1185">Reference proteome</keyword>
<dbReference type="Gene3D" id="1.20.1060.20">
    <property type="match status" value="1"/>
</dbReference>
<dbReference type="CDD" id="cd03272">
    <property type="entry name" value="ABC_SMC3_euk"/>
    <property type="match status" value="1"/>
</dbReference>
<evidence type="ECO:0000259" key="11">
    <source>
        <dbReference type="SMART" id="SM00968"/>
    </source>
</evidence>
<dbReference type="GeneID" id="96002412"/>
<dbReference type="InterPro" id="IPR036277">
    <property type="entry name" value="SMC_hinge_sf"/>
</dbReference>
<feature type="compositionally biased region" description="Acidic residues" evidence="10">
    <location>
        <begin position="1065"/>
        <end position="1074"/>
    </location>
</feature>
<sequence length="1207" mass="138197">MHIKQIIIQGFKSYKDQTVVDPFSPRHNVIVGRNGSGKSNFFAAIRFVLSDAYTQMGREERQALLHEGAGSAVMSAYVELIFDNTDERFPTGTEEVILRRSIGQKKDEYSLNRKNSTKAEVMNLLESAGFSKSNPYYIVPQGRITSITNMKDNERLNMLKEVAGTQVYENRRTESVRIMEDSKAKRSKIDEVLAHIRERLDELEEEKNELREFQDKDRERRCLEYTVHHRDEEALKEAMEDQEAQRNQGMELGDENREILAEREQELEAIDVSIAQLHQQLKILVEEKAQLEEERRETAKEKANVEYDVDTLTDNQNSAQQARSQAAQELHDLQAQIAQREAQLQELLPQYNTLREQERSVRQHMQDTEATRARLYAKQGRNSRYRSKRERDDDLRRQINEINVQLATRKAITMQATEDIAELQSQISQVEEEIASMRDRLSNRGDEQHQISEQIQTAKDEKERLNDQRKNIWREEAKLDAILAQAHQELEKAERFLAQMMDQGTSRGLESVRRIVKQHNIQGAYGCLGELFDFPDKYKTAIEVTAGTSLFHYVVDSDQTATQIVDILQKEKGGRVTFMPLNRLRPKLPNIPNASDVVYLLSKLRFEDKYQKAFQQVFGKTIVCPTLQAASQYARSHGVSAITPDGDRSDKKGALTGGYHDTRNSRVDAIRRFATAREENETHSSRKTELDNELRSLDQQVTKAGSDLQKLQERRQNMDGGYGPLADQLKRKDAELHNRRDELERKQRQHDNVESIVRDLSQQLSDFESELSSPFQKVLTDDEERQLKAASDLLPTLRQQHQEVSTRRADTEAQKSEFEIELRENLRLRLDQLQAQDADADATRDGSGSSARLNERRNDLKRATKALDAVSKKLAENESAIEQAQQQVQMSEAQRGEKQQEVDNLHRAIRDQQKSFQKFAQRRGALQQRLTEVAAAIRALGALPDLVFTPTYTKMTASTAATRLGKAREALKKYGHVNKKAFEQFQQFEKQRDMLENRRKELGTSDSSIHQLIDHLDQQKDEAIERTFRQVSKEFARIFERLVPAGKGRLIIQRRSDKQARGDDADSDEDEDEQQREGAVENYTGVGISVSFNSKHDDQQRIQQLSGGQKSLCALTLIFAIQASDPAPFYLFDEIDANLDAQYRTAVAGLIQESAVGGQFICTTFRPEMLRVADRCYGVSQERKASSIAVVQTNEALGFVEGQISGK</sequence>
<dbReference type="GO" id="GO:0005694">
    <property type="term" value="C:chromosome"/>
    <property type="evidence" value="ECO:0007669"/>
    <property type="project" value="InterPro"/>
</dbReference>
<feature type="region of interest" description="Disordered" evidence="10">
    <location>
        <begin position="1053"/>
        <end position="1080"/>
    </location>
</feature>
<dbReference type="AlphaFoldDB" id="A0AB34L2H6"/>
<feature type="coiled-coil region" evidence="9">
    <location>
        <begin position="260"/>
        <end position="343"/>
    </location>
</feature>
<keyword evidence="3" id="KW-0132">Cell division</keyword>
<evidence type="ECO:0000256" key="4">
    <source>
        <dbReference type="ARBA" id="ARBA00022776"/>
    </source>
</evidence>
<accession>A0AB34L2H6</accession>
<dbReference type="GO" id="GO:0007059">
    <property type="term" value="P:chromosome segregation"/>
    <property type="evidence" value="ECO:0007669"/>
    <property type="project" value="UniProtKB-ARBA"/>
</dbReference>
<dbReference type="InterPro" id="IPR003395">
    <property type="entry name" value="RecF/RecN/SMC_N"/>
</dbReference>
<feature type="compositionally biased region" description="Basic and acidic residues" evidence="10">
    <location>
        <begin position="363"/>
        <end position="372"/>
    </location>
</feature>
<feature type="coiled-coil region" evidence="9">
    <location>
        <begin position="978"/>
        <end position="1005"/>
    </location>
</feature>
<feature type="compositionally biased region" description="Basic and acidic residues" evidence="10">
    <location>
        <begin position="894"/>
        <end position="903"/>
    </location>
</feature>
<keyword evidence="5 9" id="KW-0175">Coiled coil</keyword>
<dbReference type="FunFam" id="3.40.50.300:FF:000370">
    <property type="entry name" value="Structural maintenance of chromosomes 3"/>
    <property type="match status" value="1"/>
</dbReference>
<dbReference type="InterPro" id="IPR010935">
    <property type="entry name" value="SMC_hinge"/>
</dbReference>
<evidence type="ECO:0000256" key="7">
    <source>
        <dbReference type="ARBA" id="ARBA00023306"/>
    </source>
</evidence>
<gene>
    <name evidence="12" type="ORF">WHR41_00968</name>
</gene>
<dbReference type="EMBL" id="JAAQHG020000002">
    <property type="protein sequence ID" value="KAL1590597.1"/>
    <property type="molecule type" value="Genomic_DNA"/>
</dbReference>
<dbReference type="Gene3D" id="3.40.50.300">
    <property type="entry name" value="P-loop containing nucleotide triphosphate hydrolases"/>
    <property type="match status" value="2"/>
</dbReference>
<proteinExistence type="inferred from homology"/>
<evidence type="ECO:0000256" key="2">
    <source>
        <dbReference type="ARBA" id="ARBA00005917"/>
    </source>
</evidence>